<dbReference type="AlphaFoldDB" id="A0A0H4PHD6"/>
<reference evidence="1 2" key="1">
    <citation type="submission" date="2015-07" db="EMBL/GenBank/DDBJ databases">
        <authorList>
            <person name="Kim K.M."/>
        </authorList>
    </citation>
    <scope>NUCLEOTIDE SEQUENCE [LARGE SCALE GENOMIC DNA]</scope>
    <source>
        <strain evidence="1 2">KCTC 12363</strain>
    </source>
</reference>
<dbReference type="EMBL" id="CP012040">
    <property type="protein sequence ID" value="AKP53584.1"/>
    <property type="molecule type" value="Genomic_DNA"/>
</dbReference>
<protein>
    <recommendedName>
        <fullName evidence="3">HPt domain-containing protein</fullName>
    </recommendedName>
</protein>
<keyword evidence="2" id="KW-1185">Reference proteome</keyword>
<proteinExistence type="predicted"/>
<evidence type="ECO:0000313" key="1">
    <source>
        <dbReference type="EMBL" id="AKP53584.1"/>
    </source>
</evidence>
<dbReference type="KEGG" id="camu:CA2015_4236"/>
<dbReference type="OrthoDB" id="7478530at2"/>
<dbReference type="Proteomes" id="UP000036520">
    <property type="component" value="Chromosome"/>
</dbReference>
<dbReference type="STRING" id="320787.CA2015_4236"/>
<accession>A0A0H4PHD6</accession>
<dbReference type="Gene3D" id="1.20.120.160">
    <property type="entry name" value="HPT domain"/>
    <property type="match status" value="1"/>
</dbReference>
<dbReference type="GO" id="GO:0000160">
    <property type="term" value="P:phosphorelay signal transduction system"/>
    <property type="evidence" value="ECO:0007669"/>
    <property type="project" value="InterPro"/>
</dbReference>
<name>A0A0H4PHD6_9BACT</name>
<dbReference type="RefSeq" id="WP_048643678.1">
    <property type="nucleotide sequence ID" value="NZ_CAXBGM010000007.1"/>
</dbReference>
<organism evidence="1 2">
    <name type="scientific">Cyclobacterium amurskyense</name>
    <dbReference type="NCBI Taxonomy" id="320787"/>
    <lineage>
        <taxon>Bacteria</taxon>
        <taxon>Pseudomonadati</taxon>
        <taxon>Bacteroidota</taxon>
        <taxon>Cytophagia</taxon>
        <taxon>Cytophagales</taxon>
        <taxon>Cyclobacteriaceae</taxon>
        <taxon>Cyclobacterium</taxon>
    </lineage>
</organism>
<evidence type="ECO:0008006" key="3">
    <source>
        <dbReference type="Google" id="ProtNLM"/>
    </source>
</evidence>
<gene>
    <name evidence="1" type="ORF">CA2015_4236</name>
</gene>
<evidence type="ECO:0000313" key="2">
    <source>
        <dbReference type="Proteomes" id="UP000036520"/>
    </source>
</evidence>
<dbReference type="InterPro" id="IPR036641">
    <property type="entry name" value="HPT_dom_sf"/>
</dbReference>
<dbReference type="SUPFAM" id="SSF47226">
    <property type="entry name" value="Histidine-containing phosphotransfer domain, HPT domain"/>
    <property type="match status" value="1"/>
</dbReference>
<sequence length="115" mass="13178">MEGNLENIDFIKIEEMVEDDLDFRNQLLDAIEIAVEELESAYLKGIDAEDLELIKQARHKIKPTLALFGLKRISHILALGKGKMLDDGFGPWIEAHRLEFKEAALAILTEVRNYR</sequence>